<feature type="coiled-coil region" evidence="1">
    <location>
        <begin position="75"/>
        <end position="102"/>
    </location>
</feature>
<evidence type="ECO:0008006" key="5">
    <source>
        <dbReference type="Google" id="ProtNLM"/>
    </source>
</evidence>
<gene>
    <name evidence="3" type="ORF">LIER_23183</name>
</gene>
<reference evidence="3 4" key="1">
    <citation type="submission" date="2024-01" db="EMBL/GenBank/DDBJ databases">
        <title>The complete chloroplast genome sequence of Lithospermum erythrorhizon: insights into the phylogenetic relationship among Boraginaceae species and the maternal lineages of purple gromwells.</title>
        <authorList>
            <person name="Okada T."/>
            <person name="Watanabe K."/>
        </authorList>
    </citation>
    <scope>NUCLEOTIDE SEQUENCE [LARGE SCALE GENOMIC DNA]</scope>
</reference>
<feature type="region of interest" description="Disordered" evidence="2">
    <location>
        <begin position="1"/>
        <end position="60"/>
    </location>
</feature>
<accession>A0AAV3QXS0</accession>
<dbReference type="Proteomes" id="UP001454036">
    <property type="component" value="Unassembled WGS sequence"/>
</dbReference>
<evidence type="ECO:0000313" key="4">
    <source>
        <dbReference type="Proteomes" id="UP001454036"/>
    </source>
</evidence>
<name>A0AAV3QXS0_LITER</name>
<sequence>MKSTQMQRKMFLIQVGGNTGSGSSGSKRSHESDACESNSVGSSDRPIGREAAKKGKKKSKEAVLEAVNDEWVEFKQFKEKELERLDKIASRQEEANQLMKERTMDKNMKMFMKLSSKENLDDQHKEILEWLSQELFEK</sequence>
<protein>
    <recommendedName>
        <fullName evidence="5">No apical meristem-associated C-terminal domain-containing protein</fullName>
    </recommendedName>
</protein>
<evidence type="ECO:0000256" key="1">
    <source>
        <dbReference type="SAM" id="Coils"/>
    </source>
</evidence>
<evidence type="ECO:0000256" key="2">
    <source>
        <dbReference type="SAM" id="MobiDB-lite"/>
    </source>
</evidence>
<comment type="caution">
    <text evidence="3">The sequence shown here is derived from an EMBL/GenBank/DDBJ whole genome shotgun (WGS) entry which is preliminary data.</text>
</comment>
<organism evidence="3 4">
    <name type="scientific">Lithospermum erythrorhizon</name>
    <name type="common">Purple gromwell</name>
    <name type="synonym">Lithospermum officinale var. erythrorhizon</name>
    <dbReference type="NCBI Taxonomy" id="34254"/>
    <lineage>
        <taxon>Eukaryota</taxon>
        <taxon>Viridiplantae</taxon>
        <taxon>Streptophyta</taxon>
        <taxon>Embryophyta</taxon>
        <taxon>Tracheophyta</taxon>
        <taxon>Spermatophyta</taxon>
        <taxon>Magnoliopsida</taxon>
        <taxon>eudicotyledons</taxon>
        <taxon>Gunneridae</taxon>
        <taxon>Pentapetalae</taxon>
        <taxon>asterids</taxon>
        <taxon>lamiids</taxon>
        <taxon>Boraginales</taxon>
        <taxon>Boraginaceae</taxon>
        <taxon>Boraginoideae</taxon>
        <taxon>Lithospermeae</taxon>
        <taxon>Lithospermum</taxon>
    </lineage>
</organism>
<proteinExistence type="predicted"/>
<keyword evidence="4" id="KW-1185">Reference proteome</keyword>
<evidence type="ECO:0000313" key="3">
    <source>
        <dbReference type="EMBL" id="GAA0168473.1"/>
    </source>
</evidence>
<dbReference type="EMBL" id="BAABME010006479">
    <property type="protein sequence ID" value="GAA0168473.1"/>
    <property type="molecule type" value="Genomic_DNA"/>
</dbReference>
<dbReference type="AlphaFoldDB" id="A0AAV3QXS0"/>
<keyword evidence="1" id="KW-0175">Coiled coil</keyword>